<dbReference type="PROSITE" id="PS51387">
    <property type="entry name" value="FAD_PCMH"/>
    <property type="match status" value="1"/>
</dbReference>
<dbReference type="InterPro" id="IPR016166">
    <property type="entry name" value="FAD-bd_PCMH"/>
</dbReference>
<dbReference type="InterPro" id="IPR036683">
    <property type="entry name" value="CO_DH_flav_C_dom_sf"/>
</dbReference>
<dbReference type="Pfam" id="PF03450">
    <property type="entry name" value="CO_deh_flav_C"/>
    <property type="match status" value="1"/>
</dbReference>
<dbReference type="OrthoDB" id="19205at2157"/>
<dbReference type="GO" id="GO:0071949">
    <property type="term" value="F:FAD binding"/>
    <property type="evidence" value="ECO:0007669"/>
    <property type="project" value="InterPro"/>
</dbReference>
<keyword evidence="3 5" id="KW-0560">Oxidoreductase</keyword>
<evidence type="ECO:0000256" key="2">
    <source>
        <dbReference type="ARBA" id="ARBA00022827"/>
    </source>
</evidence>
<dbReference type="EC" id="1.2.7.4" evidence="5"/>
<dbReference type="RefSeq" id="WP_174448595.1">
    <property type="nucleotide sequence ID" value="NZ_AP018732.1"/>
</dbReference>
<dbReference type="InterPro" id="IPR005107">
    <property type="entry name" value="CO_DH_flav_C"/>
</dbReference>
<dbReference type="InterPro" id="IPR016169">
    <property type="entry name" value="FAD-bd_PCMH_sub2"/>
</dbReference>
<name>A0A4P2VGG9_9ARCH</name>
<dbReference type="InterPro" id="IPR036318">
    <property type="entry name" value="FAD-bd_PCMH-like_sf"/>
</dbReference>
<evidence type="ECO:0000313" key="6">
    <source>
        <dbReference type="Proteomes" id="UP000509448"/>
    </source>
</evidence>
<dbReference type="KEGG" id="ccai:NAS2_0963"/>
<keyword evidence="6" id="KW-1185">Reference proteome</keyword>
<keyword evidence="2" id="KW-0274">FAD</keyword>
<dbReference type="SUPFAM" id="SSF55447">
    <property type="entry name" value="CO dehydrogenase flavoprotein C-terminal domain-like"/>
    <property type="match status" value="1"/>
</dbReference>
<dbReference type="InterPro" id="IPR051312">
    <property type="entry name" value="Diverse_Substr_Oxidored"/>
</dbReference>
<dbReference type="Pfam" id="PF00941">
    <property type="entry name" value="FAD_binding_5"/>
    <property type="match status" value="1"/>
</dbReference>
<evidence type="ECO:0000256" key="1">
    <source>
        <dbReference type="ARBA" id="ARBA00022630"/>
    </source>
</evidence>
<dbReference type="Gene3D" id="3.30.465.10">
    <property type="match status" value="1"/>
</dbReference>
<sequence>MRPAPFEYYAPTSVEDALRLLEEKEGAKLLAGGQSLLALMKLRLLAPPALIDLNRISGLRYVREDGNGWISIGAMTLYDELEQSPLIRTRYPAMHEALYRLGDQQVRNRGTIGGSLAHADPSANLPPVMVALKAQLVAARRGGERRTIPADEFFLDAFTTALEPDREMLVEVRLPPWPRGSGGTYMKLSKREIDFSIVEVAVQMSVDGDGRVKESRVVLGSVATRPYRATAAEDVLSGSVLDDALAAKAAEAGTKDLEPPSDVQASSWYRKEVAKVLVKRAILKAWRRARGVEQ</sequence>
<dbReference type="AlphaFoldDB" id="A0A4P2VGG9"/>
<dbReference type="Gene3D" id="3.30.390.50">
    <property type="entry name" value="CO dehydrogenase flavoprotein, C-terminal domain"/>
    <property type="match status" value="1"/>
</dbReference>
<dbReference type="EMBL" id="AP018732">
    <property type="protein sequence ID" value="BBE42352.1"/>
    <property type="molecule type" value="Genomic_DNA"/>
</dbReference>
<evidence type="ECO:0000256" key="3">
    <source>
        <dbReference type="ARBA" id="ARBA00023002"/>
    </source>
</evidence>
<reference evidence="5 6" key="1">
    <citation type="journal article" date="2019" name="ISME J.">
        <title>Isolation and characterization of a thermophilic sulfur- and iron-reducing thaumarchaeote from a terrestrial acidic hot spring.</title>
        <authorList>
            <person name="Kato S."/>
            <person name="Itoh T."/>
            <person name="Yuki M."/>
            <person name="Nagamori M."/>
            <person name="Ohnishi M."/>
            <person name="Uematsu K."/>
            <person name="Suzuki K."/>
            <person name="Takashina T."/>
            <person name="Ohkuma M."/>
        </authorList>
    </citation>
    <scope>NUCLEOTIDE SEQUENCE [LARGE SCALE GENOMIC DNA]</scope>
    <source>
        <strain evidence="5 6">NAS-02</strain>
    </source>
</reference>
<proteinExistence type="predicted"/>
<dbReference type="Gene3D" id="3.30.43.10">
    <property type="entry name" value="Uridine Diphospho-n-acetylenolpyruvylglucosamine Reductase, domain 2"/>
    <property type="match status" value="1"/>
</dbReference>
<evidence type="ECO:0000259" key="4">
    <source>
        <dbReference type="PROSITE" id="PS51387"/>
    </source>
</evidence>
<dbReference type="InterPro" id="IPR002346">
    <property type="entry name" value="Mopterin_DH_FAD-bd"/>
</dbReference>
<organism evidence="5 6">
    <name type="scientific">Conexivisphaera calida</name>
    <dbReference type="NCBI Taxonomy" id="1874277"/>
    <lineage>
        <taxon>Archaea</taxon>
        <taxon>Nitrososphaerota</taxon>
        <taxon>Conexivisphaeria</taxon>
        <taxon>Conexivisphaerales</taxon>
        <taxon>Conexivisphaeraceae</taxon>
        <taxon>Conexivisphaera</taxon>
    </lineage>
</organism>
<dbReference type="Proteomes" id="UP000509448">
    <property type="component" value="Chromosome"/>
</dbReference>
<dbReference type="PANTHER" id="PTHR42659:SF2">
    <property type="entry name" value="XANTHINE DEHYDROGENASE SUBUNIT C-RELATED"/>
    <property type="match status" value="1"/>
</dbReference>
<dbReference type="SMART" id="SM01092">
    <property type="entry name" value="CO_deh_flav_C"/>
    <property type="match status" value="1"/>
</dbReference>
<protein>
    <submittedName>
        <fullName evidence="5">Carbon monoxide dehydrogenase medium chain</fullName>
        <ecNumber evidence="5">1.2.7.4</ecNumber>
    </submittedName>
</protein>
<accession>A0A4P2VGG9</accession>
<gene>
    <name evidence="5" type="ORF">NAS2_0963</name>
</gene>
<evidence type="ECO:0000313" key="5">
    <source>
        <dbReference type="EMBL" id="BBE42352.1"/>
    </source>
</evidence>
<keyword evidence="1" id="KW-0285">Flavoprotein</keyword>
<dbReference type="InterPro" id="IPR016167">
    <property type="entry name" value="FAD-bd_PCMH_sub1"/>
</dbReference>
<dbReference type="GeneID" id="55584776"/>
<dbReference type="GO" id="GO:0043885">
    <property type="term" value="F:anaerobic carbon-monoxide dehydrogenase activity"/>
    <property type="evidence" value="ECO:0007669"/>
    <property type="project" value="UniProtKB-EC"/>
</dbReference>
<dbReference type="PANTHER" id="PTHR42659">
    <property type="entry name" value="XANTHINE DEHYDROGENASE SUBUNIT C-RELATED"/>
    <property type="match status" value="1"/>
</dbReference>
<dbReference type="SUPFAM" id="SSF56176">
    <property type="entry name" value="FAD-binding/transporter-associated domain-like"/>
    <property type="match status" value="1"/>
</dbReference>
<feature type="domain" description="FAD-binding PCMH-type" evidence="4">
    <location>
        <begin position="1"/>
        <end position="179"/>
    </location>
</feature>